<dbReference type="AlphaFoldDB" id="A0A0E0EB63"/>
<dbReference type="Gramene" id="OMERI07G11040.1">
    <property type="protein sequence ID" value="OMERI07G11040.1"/>
    <property type="gene ID" value="OMERI07G11040"/>
</dbReference>
<accession>A0A0E0EB63</accession>
<dbReference type="HOGENOM" id="CLU_2546455_0_0_1"/>
<dbReference type="EnsemblPlants" id="OMERI07G11040.1">
    <property type="protein sequence ID" value="OMERI07G11040.1"/>
    <property type="gene ID" value="OMERI07G11040"/>
</dbReference>
<name>A0A0E0EB63_9ORYZ</name>
<feature type="compositionally biased region" description="Gly residues" evidence="1">
    <location>
        <begin position="72"/>
        <end position="83"/>
    </location>
</feature>
<reference evidence="2" key="2">
    <citation type="submission" date="2018-05" db="EMBL/GenBank/DDBJ databases">
        <title>OmerRS3 (Oryza meridionalis Reference Sequence Version 3).</title>
        <authorList>
            <person name="Zhang J."/>
            <person name="Kudrna D."/>
            <person name="Lee S."/>
            <person name="Talag J."/>
            <person name="Welchert J."/>
            <person name="Wing R.A."/>
        </authorList>
    </citation>
    <scope>NUCLEOTIDE SEQUENCE [LARGE SCALE GENOMIC DNA]</scope>
    <source>
        <strain evidence="2">cv. OR44</strain>
    </source>
</reference>
<reference evidence="2" key="1">
    <citation type="submission" date="2015-04" db="UniProtKB">
        <authorList>
            <consortium name="EnsemblPlants"/>
        </authorList>
    </citation>
    <scope>IDENTIFICATION</scope>
</reference>
<organism evidence="2">
    <name type="scientific">Oryza meridionalis</name>
    <dbReference type="NCBI Taxonomy" id="40149"/>
    <lineage>
        <taxon>Eukaryota</taxon>
        <taxon>Viridiplantae</taxon>
        <taxon>Streptophyta</taxon>
        <taxon>Embryophyta</taxon>
        <taxon>Tracheophyta</taxon>
        <taxon>Spermatophyta</taxon>
        <taxon>Magnoliopsida</taxon>
        <taxon>Liliopsida</taxon>
        <taxon>Poales</taxon>
        <taxon>Poaceae</taxon>
        <taxon>BOP clade</taxon>
        <taxon>Oryzoideae</taxon>
        <taxon>Oryzeae</taxon>
        <taxon>Oryzinae</taxon>
        <taxon>Oryza</taxon>
    </lineage>
</organism>
<keyword evidence="3" id="KW-1185">Reference proteome</keyword>
<proteinExistence type="predicted"/>
<evidence type="ECO:0000256" key="1">
    <source>
        <dbReference type="SAM" id="MobiDB-lite"/>
    </source>
</evidence>
<feature type="region of interest" description="Disordered" evidence="1">
    <location>
        <begin position="58"/>
        <end position="83"/>
    </location>
</feature>
<evidence type="ECO:0000313" key="3">
    <source>
        <dbReference type="Proteomes" id="UP000008021"/>
    </source>
</evidence>
<protein>
    <submittedName>
        <fullName evidence="2">Uncharacterized protein</fullName>
    </submittedName>
</protein>
<dbReference type="Proteomes" id="UP000008021">
    <property type="component" value="Chromosome 7"/>
</dbReference>
<sequence length="83" mass="9231">MRNRQAIRSPNCLPVNEPSFHNWLCESRMKIGEQHRRGFDTVVTLVAWDNLEGTEQPNLQSTTKVLDRSGESNGGGGHALEVG</sequence>
<evidence type="ECO:0000313" key="2">
    <source>
        <dbReference type="EnsemblPlants" id="OMERI07G11040.1"/>
    </source>
</evidence>